<dbReference type="RefSeq" id="WP_308704167.1">
    <property type="nucleotide sequence ID" value="NZ_AP027463.1"/>
</dbReference>
<feature type="transmembrane region" description="Helical" evidence="2">
    <location>
        <begin position="6"/>
        <end position="28"/>
    </location>
</feature>
<name>A0ABU1ABY8_9LACO</name>
<proteinExistence type="inferred from homology"/>
<dbReference type="Proteomes" id="UP001227831">
    <property type="component" value="Unassembled WGS sequence"/>
</dbReference>
<keyword evidence="5" id="KW-1185">Reference proteome</keyword>
<evidence type="ECO:0000313" key="4">
    <source>
        <dbReference type="EMBL" id="MDQ7938489.1"/>
    </source>
</evidence>
<keyword evidence="2" id="KW-1133">Transmembrane helix</keyword>
<keyword evidence="4" id="KW-0378">Hydrolase</keyword>
<feature type="transmembrane region" description="Helical" evidence="2">
    <location>
        <begin position="217"/>
        <end position="237"/>
    </location>
</feature>
<feature type="transmembrane region" description="Helical" evidence="2">
    <location>
        <begin position="135"/>
        <end position="155"/>
    </location>
</feature>
<protein>
    <submittedName>
        <fullName evidence="4">CPBP family intramembrane glutamic endopeptidase</fullName>
        <ecNumber evidence="4">3.4.-.-</ecNumber>
    </submittedName>
</protein>
<evidence type="ECO:0000313" key="5">
    <source>
        <dbReference type="Proteomes" id="UP001227831"/>
    </source>
</evidence>
<dbReference type="GO" id="GO:0016787">
    <property type="term" value="F:hydrolase activity"/>
    <property type="evidence" value="ECO:0007669"/>
    <property type="project" value="UniProtKB-KW"/>
</dbReference>
<dbReference type="EC" id="3.4.-.-" evidence="4"/>
<keyword evidence="2" id="KW-0472">Membrane</keyword>
<dbReference type="EMBL" id="JAVCWF010000001">
    <property type="protein sequence ID" value="MDQ7938489.1"/>
    <property type="molecule type" value="Genomic_DNA"/>
</dbReference>
<dbReference type="Pfam" id="PF02517">
    <property type="entry name" value="Rce1-like"/>
    <property type="match status" value="1"/>
</dbReference>
<accession>A0ABU1ABY8</accession>
<comment type="caution">
    <text evidence="4">The sequence shown here is derived from an EMBL/GenBank/DDBJ whole genome shotgun (WGS) entry which is preliminary data.</text>
</comment>
<organism evidence="4 5">
    <name type="scientific">Lactiplantibacillus brownii</name>
    <dbReference type="NCBI Taxonomy" id="3069269"/>
    <lineage>
        <taxon>Bacteria</taxon>
        <taxon>Bacillati</taxon>
        <taxon>Bacillota</taxon>
        <taxon>Bacilli</taxon>
        <taxon>Lactobacillales</taxon>
        <taxon>Lactobacillaceae</taxon>
        <taxon>Lactiplantibacillus</taxon>
    </lineage>
</organism>
<keyword evidence="2" id="KW-0812">Transmembrane</keyword>
<dbReference type="InterPro" id="IPR003675">
    <property type="entry name" value="Rce1/LyrA-like_dom"/>
</dbReference>
<evidence type="ECO:0000259" key="3">
    <source>
        <dbReference type="Pfam" id="PF02517"/>
    </source>
</evidence>
<gene>
    <name evidence="4" type="ORF">RA086_12805</name>
</gene>
<sequence>MLTRKMNWLGIIVNFLLVPTVLAGFPYLIRFAVPQRYGQLADDLVIVIIALLLNHYFWQVKLQLFNRKKFWLQLLQCLPAILFLLFSRFTTWLQVSWQKLSLRILLTVLFIALAEELIFRGLLLPLSLSLTHNHAFAAVLISSIGFGVAHLVNVFNMSATIVFLQIILVVATGILWGTVYLTTHNLSLTILLHICDDLPLFLVKSGGSLSAPNSHDLMLAAVIYLGLTVLFCGIAMIQIRLAHLNGHQHSQM</sequence>
<feature type="transmembrane region" description="Helical" evidence="2">
    <location>
        <begin position="40"/>
        <end position="58"/>
    </location>
</feature>
<comment type="similarity">
    <text evidence="1">Belongs to the UPF0177 family.</text>
</comment>
<feature type="transmembrane region" description="Helical" evidence="2">
    <location>
        <begin position="70"/>
        <end position="90"/>
    </location>
</feature>
<evidence type="ECO:0000256" key="1">
    <source>
        <dbReference type="ARBA" id="ARBA00009067"/>
    </source>
</evidence>
<feature type="domain" description="CAAX prenyl protease 2/Lysostaphin resistance protein A-like" evidence="3">
    <location>
        <begin position="99"/>
        <end position="195"/>
    </location>
</feature>
<feature type="transmembrane region" description="Helical" evidence="2">
    <location>
        <begin position="162"/>
        <end position="182"/>
    </location>
</feature>
<reference evidence="4 5" key="1">
    <citation type="journal article" date="2023" name="Int. J. Syst. Evol. Microbiol.">
        <title>Lactiplantibacillus brownii sp. nov., a novel psychrotolerant species isolated from sauerkraut.</title>
        <authorList>
            <person name="Heng Y.C."/>
            <person name="Silvaraju S."/>
            <person name="Lee J.K.Y."/>
            <person name="Kittelmann S."/>
        </authorList>
    </citation>
    <scope>NUCLEOTIDE SEQUENCE [LARGE SCALE GENOMIC DNA]</scope>
    <source>
        <strain evidence="4 5">WILCCON 0030</strain>
    </source>
</reference>
<evidence type="ECO:0000256" key="2">
    <source>
        <dbReference type="SAM" id="Phobius"/>
    </source>
</evidence>